<organism evidence="2 4">
    <name type="scientific">Medicago truncatula</name>
    <name type="common">Barrel medic</name>
    <name type="synonym">Medicago tribuloides</name>
    <dbReference type="NCBI Taxonomy" id="3880"/>
    <lineage>
        <taxon>Eukaryota</taxon>
        <taxon>Viridiplantae</taxon>
        <taxon>Streptophyta</taxon>
        <taxon>Embryophyta</taxon>
        <taxon>Tracheophyta</taxon>
        <taxon>Spermatophyta</taxon>
        <taxon>Magnoliopsida</taxon>
        <taxon>eudicotyledons</taxon>
        <taxon>Gunneridae</taxon>
        <taxon>Pentapetalae</taxon>
        <taxon>rosids</taxon>
        <taxon>fabids</taxon>
        <taxon>Fabales</taxon>
        <taxon>Fabaceae</taxon>
        <taxon>Papilionoideae</taxon>
        <taxon>50 kb inversion clade</taxon>
        <taxon>NPAAA clade</taxon>
        <taxon>Hologalegina</taxon>
        <taxon>IRL clade</taxon>
        <taxon>Trifolieae</taxon>
        <taxon>Medicago</taxon>
    </lineage>
</organism>
<name>A0A072U194_MEDTR</name>
<evidence type="ECO:0000256" key="1">
    <source>
        <dbReference type="SAM" id="Phobius"/>
    </source>
</evidence>
<dbReference type="HOGENOM" id="CLU_1996039_0_0_1"/>
<sequence>MSLRIDKPCCVYLRDIQKRKVFFLGVRAIVKGVQVVGVFIMRREFKVLKEKLKKNQMQCKDLASTTFSNSKGRISEVKENISALDTRGVDVNLESEEIEELHSLTSNLFTLSKLNTSKHRHQEKF</sequence>
<evidence type="ECO:0000313" key="2">
    <source>
        <dbReference type="EMBL" id="KEH22893.1"/>
    </source>
</evidence>
<dbReference type="EMBL" id="CM001223">
    <property type="protein sequence ID" value="KEH22893.1"/>
    <property type="molecule type" value="Genomic_DNA"/>
</dbReference>
<keyword evidence="1" id="KW-1133">Transmembrane helix</keyword>
<keyword evidence="1 2" id="KW-0812">Transmembrane</keyword>
<dbReference type="EnsemblPlants" id="KEH22893">
    <property type="protein sequence ID" value="KEH22893"/>
    <property type="gene ID" value="MTR_7g061930"/>
</dbReference>
<evidence type="ECO:0000313" key="4">
    <source>
        <dbReference type="Proteomes" id="UP000002051"/>
    </source>
</evidence>
<keyword evidence="1" id="KW-0472">Membrane</keyword>
<proteinExistence type="predicted"/>
<protein>
    <submittedName>
        <fullName evidence="2">Transmembrane protein, putative</fullName>
    </submittedName>
</protein>
<dbReference type="Proteomes" id="UP000002051">
    <property type="component" value="Unassembled WGS sequence"/>
</dbReference>
<keyword evidence="4" id="KW-1185">Reference proteome</keyword>
<reference evidence="2 4" key="1">
    <citation type="journal article" date="2011" name="Nature">
        <title>The Medicago genome provides insight into the evolution of rhizobial symbioses.</title>
        <authorList>
            <person name="Young N.D."/>
            <person name="Debelle F."/>
            <person name="Oldroyd G.E."/>
            <person name="Geurts R."/>
            <person name="Cannon S.B."/>
            <person name="Udvardi M.K."/>
            <person name="Benedito V.A."/>
            <person name="Mayer K.F."/>
            <person name="Gouzy J."/>
            <person name="Schoof H."/>
            <person name="Van de Peer Y."/>
            <person name="Proost S."/>
            <person name="Cook D.R."/>
            <person name="Meyers B.C."/>
            <person name="Spannagl M."/>
            <person name="Cheung F."/>
            <person name="De Mita S."/>
            <person name="Krishnakumar V."/>
            <person name="Gundlach H."/>
            <person name="Zhou S."/>
            <person name="Mudge J."/>
            <person name="Bharti A.K."/>
            <person name="Murray J.D."/>
            <person name="Naoumkina M.A."/>
            <person name="Rosen B."/>
            <person name="Silverstein K.A."/>
            <person name="Tang H."/>
            <person name="Rombauts S."/>
            <person name="Zhao P.X."/>
            <person name="Zhou P."/>
            <person name="Barbe V."/>
            <person name="Bardou P."/>
            <person name="Bechner M."/>
            <person name="Bellec A."/>
            <person name="Berger A."/>
            <person name="Berges H."/>
            <person name="Bidwell S."/>
            <person name="Bisseling T."/>
            <person name="Choisne N."/>
            <person name="Couloux A."/>
            <person name="Denny R."/>
            <person name="Deshpande S."/>
            <person name="Dai X."/>
            <person name="Doyle J.J."/>
            <person name="Dudez A.M."/>
            <person name="Farmer A.D."/>
            <person name="Fouteau S."/>
            <person name="Franken C."/>
            <person name="Gibelin C."/>
            <person name="Gish J."/>
            <person name="Goldstein S."/>
            <person name="Gonzalez A.J."/>
            <person name="Green P.J."/>
            <person name="Hallab A."/>
            <person name="Hartog M."/>
            <person name="Hua A."/>
            <person name="Humphray S.J."/>
            <person name="Jeong D.H."/>
            <person name="Jing Y."/>
            <person name="Jocker A."/>
            <person name="Kenton S.M."/>
            <person name="Kim D.J."/>
            <person name="Klee K."/>
            <person name="Lai H."/>
            <person name="Lang C."/>
            <person name="Lin S."/>
            <person name="Macmil S.L."/>
            <person name="Magdelenat G."/>
            <person name="Matthews L."/>
            <person name="McCorrison J."/>
            <person name="Monaghan E.L."/>
            <person name="Mun J.H."/>
            <person name="Najar F.Z."/>
            <person name="Nicholson C."/>
            <person name="Noirot C."/>
            <person name="O'Bleness M."/>
            <person name="Paule C.R."/>
            <person name="Poulain J."/>
            <person name="Prion F."/>
            <person name="Qin B."/>
            <person name="Qu C."/>
            <person name="Retzel E.F."/>
            <person name="Riddle C."/>
            <person name="Sallet E."/>
            <person name="Samain S."/>
            <person name="Samson N."/>
            <person name="Sanders I."/>
            <person name="Saurat O."/>
            <person name="Scarpelli C."/>
            <person name="Schiex T."/>
            <person name="Segurens B."/>
            <person name="Severin A.J."/>
            <person name="Sherrier D.J."/>
            <person name="Shi R."/>
            <person name="Sims S."/>
            <person name="Singer S.R."/>
            <person name="Sinharoy S."/>
            <person name="Sterck L."/>
            <person name="Viollet A."/>
            <person name="Wang B.B."/>
            <person name="Wang K."/>
            <person name="Wang M."/>
            <person name="Wang X."/>
            <person name="Warfsmann J."/>
            <person name="Weissenbach J."/>
            <person name="White D.D."/>
            <person name="White J.D."/>
            <person name="Wiley G.B."/>
            <person name="Wincker P."/>
            <person name="Xing Y."/>
            <person name="Yang L."/>
            <person name="Yao Z."/>
            <person name="Ying F."/>
            <person name="Zhai J."/>
            <person name="Zhou L."/>
            <person name="Zuber A."/>
            <person name="Denarie J."/>
            <person name="Dixon R.A."/>
            <person name="May G.D."/>
            <person name="Schwartz D.C."/>
            <person name="Rogers J."/>
            <person name="Quetier F."/>
            <person name="Town C.D."/>
            <person name="Roe B.A."/>
        </authorList>
    </citation>
    <scope>NUCLEOTIDE SEQUENCE [LARGE SCALE GENOMIC DNA]</scope>
    <source>
        <strain evidence="2">A17</strain>
        <strain evidence="3 4">cv. Jemalong A17</strain>
    </source>
</reference>
<feature type="transmembrane region" description="Helical" evidence="1">
    <location>
        <begin position="21"/>
        <end position="41"/>
    </location>
</feature>
<evidence type="ECO:0000313" key="3">
    <source>
        <dbReference type="EnsemblPlants" id="KEH22893"/>
    </source>
</evidence>
<reference evidence="3" key="3">
    <citation type="submission" date="2015-04" db="UniProtKB">
        <authorList>
            <consortium name="EnsemblPlants"/>
        </authorList>
    </citation>
    <scope>IDENTIFICATION</scope>
    <source>
        <strain evidence="3">cv. Jemalong A17</strain>
    </source>
</reference>
<reference evidence="2 4" key="2">
    <citation type="journal article" date="2014" name="BMC Genomics">
        <title>An improved genome release (version Mt4.0) for the model legume Medicago truncatula.</title>
        <authorList>
            <person name="Tang H."/>
            <person name="Krishnakumar V."/>
            <person name="Bidwell S."/>
            <person name="Rosen B."/>
            <person name="Chan A."/>
            <person name="Zhou S."/>
            <person name="Gentzbittel L."/>
            <person name="Childs K.L."/>
            <person name="Yandell M."/>
            <person name="Gundlach H."/>
            <person name="Mayer K.F."/>
            <person name="Schwartz D.C."/>
            <person name="Town C.D."/>
        </authorList>
    </citation>
    <scope>GENOME REANNOTATION</scope>
    <source>
        <strain evidence="2">A17</strain>
        <strain evidence="3 4">cv. Jemalong A17</strain>
    </source>
</reference>
<dbReference type="AlphaFoldDB" id="A0A072U194"/>
<gene>
    <name evidence="2" type="ordered locus">MTR_7g061930</name>
</gene>
<accession>A0A072U194</accession>